<evidence type="ECO:0000256" key="13">
    <source>
        <dbReference type="ARBA" id="ARBA00023242"/>
    </source>
</evidence>
<dbReference type="InterPro" id="IPR009060">
    <property type="entry name" value="UBA-like_sf"/>
</dbReference>
<dbReference type="Gene3D" id="3.10.450.50">
    <property type="match status" value="1"/>
</dbReference>
<evidence type="ECO:0000313" key="21">
    <source>
        <dbReference type="Proteomes" id="UP000002624"/>
    </source>
</evidence>
<evidence type="ECO:0000256" key="12">
    <source>
        <dbReference type="ARBA" id="ARBA00023136"/>
    </source>
</evidence>
<feature type="compositionally biased region" description="Polar residues" evidence="17">
    <location>
        <begin position="1"/>
        <end position="15"/>
    </location>
</feature>
<dbReference type="InterPro" id="IPR032710">
    <property type="entry name" value="NTF2-like_dom_sf"/>
</dbReference>
<dbReference type="Gene3D" id="1.10.8.10">
    <property type="entry name" value="DNA helicase RuvA subunit, C-terminal domain"/>
    <property type="match status" value="1"/>
</dbReference>
<evidence type="ECO:0000256" key="15">
    <source>
        <dbReference type="ARBA" id="ARBA00069694"/>
    </source>
</evidence>
<dbReference type="InterPro" id="IPR005637">
    <property type="entry name" value="TAP_C_dom"/>
</dbReference>
<evidence type="ECO:0000256" key="7">
    <source>
        <dbReference type="ARBA" id="ARBA00022614"/>
    </source>
</evidence>
<dbReference type="Gene3D" id="1.10.357.50">
    <property type="match status" value="1"/>
</dbReference>
<feature type="coiled-coil region" evidence="16">
    <location>
        <begin position="821"/>
        <end position="876"/>
    </location>
</feature>
<dbReference type="Pfam" id="PF24048">
    <property type="entry name" value="LRR_NXF1-5"/>
    <property type="match status" value="1"/>
</dbReference>
<dbReference type="OMA" id="WKFRELE"/>
<evidence type="ECO:0000256" key="3">
    <source>
        <dbReference type="ARBA" id="ARBA00008628"/>
    </source>
</evidence>
<dbReference type="PROSITE" id="PS51281">
    <property type="entry name" value="TAP_C"/>
    <property type="match status" value="1"/>
</dbReference>
<dbReference type="InterPro" id="IPR039766">
    <property type="entry name" value="Vps53"/>
</dbReference>
<evidence type="ECO:0000256" key="5">
    <source>
        <dbReference type="ARBA" id="ARBA00022448"/>
    </source>
</evidence>
<accession>C6HAJ1</accession>
<dbReference type="GO" id="GO:0051028">
    <property type="term" value="P:mRNA transport"/>
    <property type="evidence" value="ECO:0007669"/>
    <property type="project" value="UniProtKB-KW"/>
</dbReference>
<evidence type="ECO:0000256" key="11">
    <source>
        <dbReference type="ARBA" id="ARBA00023034"/>
    </source>
</evidence>
<name>C6HAJ1_AJECH</name>
<dbReference type="PROSITE" id="PS50177">
    <property type="entry name" value="NTF2_DOMAIN"/>
    <property type="match status" value="1"/>
</dbReference>
<dbReference type="SUPFAM" id="SSF46934">
    <property type="entry name" value="UBA-like"/>
    <property type="match status" value="1"/>
</dbReference>
<dbReference type="Gene3D" id="3.80.10.10">
    <property type="entry name" value="Ribonuclease Inhibitor"/>
    <property type="match status" value="1"/>
</dbReference>
<dbReference type="InterPro" id="IPR031745">
    <property type="entry name" value="Vps53_C"/>
</dbReference>
<dbReference type="GO" id="GO:0005634">
    <property type="term" value="C:nucleus"/>
    <property type="evidence" value="ECO:0007669"/>
    <property type="project" value="InterPro"/>
</dbReference>
<keyword evidence="7" id="KW-0433">Leucine-rich repeat</keyword>
<feature type="compositionally biased region" description="Low complexity" evidence="17">
    <location>
        <begin position="1476"/>
        <end position="1493"/>
    </location>
</feature>
<dbReference type="FunFam" id="3.80.10.10:FF:000296">
    <property type="entry name" value="mRNA export factor MEX67"/>
    <property type="match status" value="1"/>
</dbReference>
<feature type="domain" description="TAP-C" evidence="19">
    <location>
        <begin position="649"/>
        <end position="704"/>
    </location>
</feature>
<feature type="domain" description="NTF2" evidence="18">
    <location>
        <begin position="403"/>
        <end position="577"/>
    </location>
</feature>
<feature type="compositionally biased region" description="Polar residues" evidence="17">
    <location>
        <begin position="1462"/>
        <end position="1475"/>
    </location>
</feature>
<reference evidence="21" key="1">
    <citation type="submission" date="2009-05" db="EMBL/GenBank/DDBJ databases">
        <title>The genome sequence of Ajellomyces capsulatus strain H143.</title>
        <authorList>
            <person name="Champion M."/>
            <person name="Cuomo C.A."/>
            <person name="Ma L.-J."/>
            <person name="Henn M.R."/>
            <person name="Sil A."/>
            <person name="Goldman B."/>
            <person name="Young S.K."/>
            <person name="Kodira C.D."/>
            <person name="Zeng Q."/>
            <person name="Koehrsen M."/>
            <person name="Alvarado L."/>
            <person name="Berlin A.M."/>
            <person name="Borenstein D."/>
            <person name="Chen Z."/>
            <person name="Engels R."/>
            <person name="Freedman E."/>
            <person name="Gellesch M."/>
            <person name="Goldberg J."/>
            <person name="Griggs A."/>
            <person name="Gujja S."/>
            <person name="Heiman D.I."/>
            <person name="Hepburn T.A."/>
            <person name="Howarth C."/>
            <person name="Jen D."/>
            <person name="Larson L."/>
            <person name="Lewis B."/>
            <person name="Mehta T."/>
            <person name="Park D."/>
            <person name="Pearson M."/>
            <person name="Roberts A."/>
            <person name="Saif S."/>
            <person name="Shea T.D."/>
            <person name="Shenoy N."/>
            <person name="Sisk P."/>
            <person name="Stolte C."/>
            <person name="Sykes S."/>
            <person name="Walk T."/>
            <person name="White J."/>
            <person name="Yandava C."/>
            <person name="Klein B."/>
            <person name="McEwen J.G."/>
            <person name="Puccia R."/>
            <person name="Goldman G.H."/>
            <person name="Felipe M.S."/>
            <person name="Nino-Vega G."/>
            <person name="San-Blas G."/>
            <person name="Taylor J.W."/>
            <person name="Mendoza L."/>
            <person name="Galagan J.E."/>
            <person name="Nusbaum C."/>
            <person name="Birren B.W."/>
        </authorList>
    </citation>
    <scope>NUCLEOTIDE SEQUENCE [LARGE SCALE GENOMIC DNA]</scope>
    <source>
        <strain evidence="21">H143</strain>
    </source>
</reference>
<protein>
    <recommendedName>
        <fullName evidence="15">mRNA export factor MEX67</fullName>
    </recommendedName>
</protein>
<dbReference type="SMART" id="SM00804">
    <property type="entry name" value="TAP_C"/>
    <property type="match status" value="1"/>
</dbReference>
<comment type="similarity">
    <text evidence="3">Belongs to the VPS53 family.</text>
</comment>
<keyword evidence="5" id="KW-0813">Transport</keyword>
<evidence type="ECO:0000256" key="16">
    <source>
        <dbReference type="SAM" id="Coils"/>
    </source>
</evidence>
<comment type="similarity">
    <text evidence="4">Belongs to the NXF family.</text>
</comment>
<dbReference type="STRING" id="544712.C6HAJ1"/>
<keyword evidence="9" id="KW-0967">Endosome</keyword>
<evidence type="ECO:0000256" key="1">
    <source>
        <dbReference type="ARBA" id="ARBA00004150"/>
    </source>
</evidence>
<dbReference type="InterPro" id="IPR057125">
    <property type="entry name" value="NXF1/2/3/5-like_LRR"/>
</dbReference>
<proteinExistence type="inferred from homology"/>
<dbReference type="PANTHER" id="PTHR12820">
    <property type="entry name" value="VACUOLAR SORTING PROTEIN 53"/>
    <property type="match status" value="1"/>
</dbReference>
<keyword evidence="6" id="KW-0963">Cytoplasm</keyword>
<evidence type="ECO:0000256" key="8">
    <source>
        <dbReference type="ARBA" id="ARBA00022737"/>
    </source>
</evidence>
<evidence type="ECO:0000256" key="9">
    <source>
        <dbReference type="ARBA" id="ARBA00022753"/>
    </source>
</evidence>
<feature type="region of interest" description="Disordered" evidence="17">
    <location>
        <begin position="1458"/>
        <end position="1493"/>
    </location>
</feature>
<organism evidence="20 21">
    <name type="scientific">Ajellomyces capsulatus (strain H143)</name>
    <name type="common">Darling's disease fungus</name>
    <name type="synonym">Histoplasma capsulatum</name>
    <dbReference type="NCBI Taxonomy" id="544712"/>
    <lineage>
        <taxon>Eukaryota</taxon>
        <taxon>Fungi</taxon>
        <taxon>Dikarya</taxon>
        <taxon>Ascomycota</taxon>
        <taxon>Pezizomycotina</taxon>
        <taxon>Eurotiomycetes</taxon>
        <taxon>Eurotiomycetidae</taxon>
        <taxon>Onygenales</taxon>
        <taxon>Ajellomycetaceae</taxon>
        <taxon>Histoplasma</taxon>
    </lineage>
</organism>
<dbReference type="InterPro" id="IPR002075">
    <property type="entry name" value="NTF2_dom"/>
</dbReference>
<keyword evidence="13" id="KW-0539">Nucleus</keyword>
<dbReference type="OrthoDB" id="10261632at2759"/>
<dbReference type="VEuPathDB" id="FungiDB:HCDG_03222"/>
<keyword evidence="12" id="KW-0472">Membrane</keyword>
<evidence type="ECO:0000256" key="2">
    <source>
        <dbReference type="ARBA" id="ARBA00004481"/>
    </source>
</evidence>
<evidence type="ECO:0000256" key="10">
    <source>
        <dbReference type="ARBA" id="ARBA00022816"/>
    </source>
</evidence>
<dbReference type="GO" id="GO:0010008">
    <property type="term" value="C:endosome membrane"/>
    <property type="evidence" value="ECO:0007669"/>
    <property type="project" value="UniProtKB-SubCell"/>
</dbReference>
<dbReference type="PROSITE" id="PS51450">
    <property type="entry name" value="LRR"/>
    <property type="match status" value="1"/>
</dbReference>
<evidence type="ECO:0000313" key="20">
    <source>
        <dbReference type="EMBL" id="EER43324.1"/>
    </source>
</evidence>
<dbReference type="Proteomes" id="UP000002624">
    <property type="component" value="Unassembled WGS sequence"/>
</dbReference>
<dbReference type="FunFam" id="3.10.450.50:FF:000013">
    <property type="entry name" value="mRNA export factor mex67"/>
    <property type="match status" value="1"/>
</dbReference>
<keyword evidence="10" id="KW-0509">mRNA transport</keyword>
<comment type="function">
    <text evidence="14">Involved in the export of mRNA from the nucleus to the cytoplasm.</text>
</comment>
<evidence type="ECO:0000259" key="19">
    <source>
        <dbReference type="PROSITE" id="PS51281"/>
    </source>
</evidence>
<dbReference type="Pfam" id="PF04100">
    <property type="entry name" value="Vps53_N"/>
    <property type="match status" value="1"/>
</dbReference>
<dbReference type="Pfam" id="PF16854">
    <property type="entry name" value="VPS53_C"/>
    <property type="match status" value="1"/>
</dbReference>
<dbReference type="HOGENOM" id="CLU_259843_0_0_1"/>
<dbReference type="InterPro" id="IPR038260">
    <property type="entry name" value="Vps53_C_sf"/>
</dbReference>
<evidence type="ECO:0000256" key="17">
    <source>
        <dbReference type="SAM" id="MobiDB-lite"/>
    </source>
</evidence>
<gene>
    <name evidence="20" type="ORF">HCDG_03222</name>
</gene>
<evidence type="ECO:0000256" key="14">
    <source>
        <dbReference type="ARBA" id="ARBA00055253"/>
    </source>
</evidence>
<evidence type="ECO:0000259" key="18">
    <source>
        <dbReference type="PROSITE" id="PS50177"/>
    </source>
</evidence>
<dbReference type="Pfam" id="PF03943">
    <property type="entry name" value="TAP_C"/>
    <property type="match status" value="1"/>
</dbReference>
<dbReference type="PANTHER" id="PTHR12820:SF0">
    <property type="entry name" value="VACUOLAR PROTEIN SORTING-ASSOCIATED PROTEIN 53 HOMOLOG"/>
    <property type="match status" value="1"/>
</dbReference>
<keyword evidence="11" id="KW-0333">Golgi apparatus</keyword>
<dbReference type="GO" id="GO:0000938">
    <property type="term" value="C:GARP complex"/>
    <property type="evidence" value="ECO:0007669"/>
    <property type="project" value="InterPro"/>
</dbReference>
<dbReference type="InterPro" id="IPR018222">
    <property type="entry name" value="Nuclear_transport_factor_2_euk"/>
</dbReference>
<dbReference type="InterPro" id="IPR032675">
    <property type="entry name" value="LRR_dom_sf"/>
</dbReference>
<dbReference type="InterPro" id="IPR007234">
    <property type="entry name" value="Vps53_N"/>
</dbReference>
<dbReference type="SUPFAM" id="SSF54427">
    <property type="entry name" value="NTF2-like"/>
    <property type="match status" value="1"/>
</dbReference>
<keyword evidence="8" id="KW-0677">Repeat</keyword>
<comment type="subcellular location">
    <subcellularLocation>
        <location evidence="2">Endosome membrane</location>
        <topology evidence="2">Peripheral membrane protein</topology>
    </subcellularLocation>
    <subcellularLocation>
        <location evidence="1">Golgi apparatus</location>
        <location evidence="1">trans-Golgi network membrane</location>
        <topology evidence="1">Peripheral membrane protein</topology>
    </subcellularLocation>
</comment>
<dbReference type="GO" id="GO:0005829">
    <property type="term" value="C:cytosol"/>
    <property type="evidence" value="ECO:0007669"/>
    <property type="project" value="GOC"/>
</dbReference>
<dbReference type="SUPFAM" id="SSF52058">
    <property type="entry name" value="L domain-like"/>
    <property type="match status" value="1"/>
</dbReference>
<dbReference type="eggNOG" id="KOG2180">
    <property type="taxonomic scope" value="Eukaryota"/>
</dbReference>
<keyword evidence="16" id="KW-0175">Coiled coil</keyword>
<feature type="region of interest" description="Disordered" evidence="17">
    <location>
        <begin position="1"/>
        <end position="80"/>
    </location>
</feature>
<dbReference type="InterPro" id="IPR001611">
    <property type="entry name" value="Leu-rich_rpt"/>
</dbReference>
<dbReference type="Pfam" id="PF22602">
    <property type="entry name" value="NXF_NTF2"/>
    <property type="match status" value="1"/>
</dbReference>
<dbReference type="Gene3D" id="1.10.357.110">
    <property type="entry name" value="Vacuolar protein sorting-associated protein 53, C-terminus"/>
    <property type="match status" value="1"/>
</dbReference>
<dbReference type="CDD" id="cd14342">
    <property type="entry name" value="UBA_TAP-C"/>
    <property type="match status" value="1"/>
</dbReference>
<dbReference type="EMBL" id="GG692421">
    <property type="protein sequence ID" value="EER43324.1"/>
    <property type="molecule type" value="Genomic_DNA"/>
</dbReference>
<evidence type="ECO:0000256" key="6">
    <source>
        <dbReference type="ARBA" id="ARBA00022490"/>
    </source>
</evidence>
<sequence>MNSSKTSKGPRSRTGTPDRGGIRKRGAPPRTDRDGDLDMDGAASGRARGTRGRGRSDPGRWAAPRVGGLNQGREPGRQANKEKTLDALEKAIFSNVSSQANVGHGRPQTQSKGLVQVIVRGWKRSRAASNPDGGLESLVMFLERKAQPPQKQGTAAHSRFKISKSRVEGDALIISLRPELVACVLQVNGTSFAGEKLTIEEYRNPDANNTEKQPLSQTALDTKVRMTEFLKKRYSESGKLLNLSQLGTDPDLLAMGMFNTTSTESKFFPALMKICELTFDSPDKRRELFHSVTLAQNKLLNVSSVTTLSQTFPALKNLDLSNNQLKDIQSLLAWRWKFRELEFLDLTGNPISSEANFKETMLKWYPRLRTLNNITVRTAEEIAVQRKNPIPIQPASFQDESQIGENFVKAFFTGFDNDRNDLVNGIYDGKSTFSLSISFMAPRGVRANNVSEWDSYIKKSRNLLRVTHFPARVARTFVGSEKIREVWNSLPKTRHPDVLANPQDWLIECHPIPGLPDPTNQSATGVGGLLITVHGKFEEFEVTTRNKTQMRSFDRTFILGPGGGVGGLRVFNDLLCLRTFGGSEAFVPETEQPSTNSAIPLHTQTAIPTLITNQIPNPITTPIPTNQRVHPEAKDGFGLPIPGKSEEQVRKEQIVMETSFRTKMTLAYSEMALSGNNWDMEAALKNFEELKKPNLLESLGMIVGTCYQSGPHYVAGCDVQFIGMSPTITLMTEKGMSNPDPLDGGKLAISPGISYIELTMISVVDYDPIDHLNAIFSHPSALSSVYRTSDALQTYQDELDSDIASLVERQAASNTESVQRVQTAKVDMAELFKKIDDVRERALKTEQAITEMTAEIKQLDNAKKNLTLSMTALKRLQMLTTAYEQLKALSKSRQYRDCAQLLAAVIQLMAHFKSYRSIDQIATLSRNVADIQRELLEQVCEDFEIIFAKGEIPQRKSVLVEGCLVMEVFGDMAKSRLMTWYCNTQLREYRQVFRGNEEAGSLDNISRRYSWFRRMLKTYDEEHGSIFPPSWKVGESLANVFCEGTREDFKGILSRSLRSGQTLNVNLLLSCMQETLDFEQFLDRRFSSQSRASSDTFTSIESPAFGQSISKAFEPYLSVWIEAQDKQLSALIPKYRQQPIKPPEEEFTSRLVIPSSTDLFTFYRQSLAQCAKLSTGSSLSELSKLFAKYLDQYAQQVLLYFVTERASGQTPSKTPSLEDLILVLNTADYCYSTCNQLEDKIKGRIEENFKQSIDLQSQADAFMGIASSAVRGLVRNVEVELEPSWKEMRNTTWSKLETVSDQSSFVAVLLNSAKSKSEEILKMLHKQQYARAFADNFVEHLSNTYIANIFQCKPVSETGAEQMLLDAYTIKSAIANLLSPPPAGFTKRLNTSFQKVDFLLKTLQVRATPPEALVQAYLIHIADRSDANFRRILEVKGIRSKQEQNQLIELFQVHKSSDRHASNLQPSNPLFTQLQPPTSSSSSTTGPTATVSQGLGLSNLGGVGGSSLATGALPARFDASSLGSALISAARDGVDRLGTPLVGGPGAGGPGISAANSPPGSTTPVVGLGASLEQRGDGIESTGLGSTNLNENLKNIGKFFRRDLGGLGGRFGKSGDESGGK</sequence>
<evidence type="ECO:0000256" key="4">
    <source>
        <dbReference type="ARBA" id="ARBA00009285"/>
    </source>
</evidence>
<dbReference type="GO" id="GO:0042147">
    <property type="term" value="P:retrograde transport, endosome to Golgi"/>
    <property type="evidence" value="ECO:0007669"/>
    <property type="project" value="InterPro"/>
</dbReference>
<dbReference type="eggNOG" id="KOG3763">
    <property type="taxonomic scope" value="Eukaryota"/>
</dbReference>